<proteinExistence type="predicted"/>
<evidence type="ECO:0000256" key="1">
    <source>
        <dbReference type="SAM" id="MobiDB-lite"/>
    </source>
</evidence>
<dbReference type="GeneID" id="93058728"/>
<evidence type="ECO:0000313" key="2">
    <source>
        <dbReference type="EMBL" id="PJO67585.1"/>
    </source>
</evidence>
<dbReference type="RefSeq" id="WP_004523074.1">
    <property type="nucleotide sequence ID" value="NZ_AP028071.1"/>
</dbReference>
<organism evidence="2 3">
    <name type="scientific">Burkholderia pseudomallei</name>
    <name type="common">Pseudomonas pseudomallei</name>
    <dbReference type="NCBI Taxonomy" id="28450"/>
    <lineage>
        <taxon>Bacteria</taxon>
        <taxon>Pseudomonadati</taxon>
        <taxon>Pseudomonadota</taxon>
        <taxon>Betaproteobacteria</taxon>
        <taxon>Burkholderiales</taxon>
        <taxon>Burkholderiaceae</taxon>
        <taxon>Burkholderia</taxon>
        <taxon>pseudomallei group</taxon>
    </lineage>
</organism>
<accession>A0AAX0UGZ5</accession>
<comment type="caution">
    <text evidence="2">The sequence shown here is derived from an EMBL/GenBank/DDBJ whole genome shotgun (WGS) entry which is preliminary data.</text>
</comment>
<sequence>MIARRLRGRRGCRIAHRCVTFDVPALSFALFAPFAMKPSLPARAVSKPPIARLPRACAHRPPAAPPPVGAPPPPAARG</sequence>
<gene>
    <name evidence="2" type="ORF">CWD88_03920</name>
</gene>
<name>A0AAX0UGZ5_BURPE</name>
<reference evidence="2 3" key="1">
    <citation type="submission" date="2017-11" db="EMBL/GenBank/DDBJ databases">
        <title>Molecular characterization of Burkholderia pseudomallei and closely related isolates from Vietnam.</title>
        <authorList>
            <person name="Ustinov D.V."/>
            <person name="Antonov A.S."/>
            <person name="Avdusheva E.F."/>
            <person name="Shpak I.M."/>
            <person name="Zakharova I.B."/>
            <person name="Thi L.A."/>
            <person name="Teteryatnikova N."/>
            <person name="Lopasteyskaya Y.A."/>
            <person name="Kuzyutina J.A."/>
            <person name="Ngo T.N."/>
            <person name="Victorov D.V."/>
        </authorList>
    </citation>
    <scope>NUCLEOTIDE SEQUENCE [LARGE SCALE GENOMIC DNA]</scope>
    <source>
        <strain evidence="2 3">V1512</strain>
    </source>
</reference>
<evidence type="ECO:0000313" key="3">
    <source>
        <dbReference type="Proteomes" id="UP000231878"/>
    </source>
</evidence>
<dbReference type="EMBL" id="PHRB01000002">
    <property type="protein sequence ID" value="PJO67585.1"/>
    <property type="molecule type" value="Genomic_DNA"/>
</dbReference>
<feature type="region of interest" description="Disordered" evidence="1">
    <location>
        <begin position="56"/>
        <end position="78"/>
    </location>
</feature>
<feature type="compositionally biased region" description="Pro residues" evidence="1">
    <location>
        <begin position="62"/>
        <end position="78"/>
    </location>
</feature>
<dbReference type="Proteomes" id="UP000231878">
    <property type="component" value="Unassembled WGS sequence"/>
</dbReference>
<protein>
    <submittedName>
        <fullName evidence="2">Uncharacterized protein</fullName>
    </submittedName>
</protein>
<dbReference type="AlphaFoldDB" id="A0AAX0UGZ5"/>